<dbReference type="EMBL" id="JAYWIO010000003">
    <property type="protein sequence ID" value="KAK7275018.1"/>
    <property type="molecule type" value="Genomic_DNA"/>
</dbReference>
<dbReference type="GO" id="GO:0005524">
    <property type="term" value="F:ATP binding"/>
    <property type="evidence" value="ECO:0007669"/>
    <property type="project" value="UniProtKB-UniRule"/>
</dbReference>
<dbReference type="GO" id="GO:0004714">
    <property type="term" value="F:transmembrane receptor protein tyrosine kinase activity"/>
    <property type="evidence" value="ECO:0007669"/>
    <property type="project" value="InterPro"/>
</dbReference>
<evidence type="ECO:0000256" key="7">
    <source>
        <dbReference type="ARBA" id="ARBA00022741"/>
    </source>
</evidence>
<dbReference type="InterPro" id="IPR011009">
    <property type="entry name" value="Kinase-like_dom_sf"/>
</dbReference>
<evidence type="ECO:0000256" key="13">
    <source>
        <dbReference type="ARBA" id="ARBA00047899"/>
    </source>
</evidence>
<dbReference type="FunFam" id="3.30.200.20:FF:000039">
    <property type="entry name" value="receptor-like protein kinase FERONIA"/>
    <property type="match status" value="1"/>
</dbReference>
<dbReference type="InterPro" id="IPR017441">
    <property type="entry name" value="Protein_kinase_ATP_BS"/>
</dbReference>
<gene>
    <name evidence="18" type="ORF">RIF29_16124</name>
</gene>
<dbReference type="FunFam" id="2.60.120.430:FF:000003">
    <property type="entry name" value="FERONIA receptor-like kinase"/>
    <property type="match status" value="1"/>
</dbReference>
<evidence type="ECO:0000256" key="8">
    <source>
        <dbReference type="ARBA" id="ARBA00022777"/>
    </source>
</evidence>
<keyword evidence="19" id="KW-1185">Reference proteome</keyword>
<keyword evidence="8" id="KW-0418">Kinase</keyword>
<dbReference type="Gene3D" id="1.10.510.10">
    <property type="entry name" value="Transferase(Phosphotransferase) domain 1"/>
    <property type="match status" value="1"/>
</dbReference>
<dbReference type="PROSITE" id="PS50011">
    <property type="entry name" value="PROTEIN_KINASE_DOM"/>
    <property type="match status" value="1"/>
</dbReference>
<keyword evidence="11 16" id="KW-0472">Membrane</keyword>
<feature type="transmembrane region" description="Helical" evidence="16">
    <location>
        <begin position="63"/>
        <end position="83"/>
    </location>
</feature>
<dbReference type="InterPro" id="IPR024788">
    <property type="entry name" value="Malectin-like_Carb-bd_dom"/>
</dbReference>
<dbReference type="SMART" id="SM00220">
    <property type="entry name" value="S_TKc"/>
    <property type="match status" value="1"/>
</dbReference>
<dbReference type="SUPFAM" id="SSF56112">
    <property type="entry name" value="Protein kinase-like (PK-like)"/>
    <property type="match status" value="1"/>
</dbReference>
<reference evidence="18 19" key="1">
    <citation type="submission" date="2024-01" db="EMBL/GenBank/DDBJ databases">
        <title>The genomes of 5 underutilized Papilionoideae crops provide insights into root nodulation and disease resistanc.</title>
        <authorList>
            <person name="Yuan L."/>
        </authorList>
    </citation>
    <scope>NUCLEOTIDE SEQUENCE [LARGE SCALE GENOMIC DNA]</scope>
    <source>
        <strain evidence="18">ZHUSHIDOU_FW_LH</strain>
        <tissue evidence="18">Leaf</tissue>
    </source>
</reference>
<dbReference type="Gene3D" id="2.60.120.430">
    <property type="entry name" value="Galactose-binding lectin"/>
    <property type="match status" value="2"/>
</dbReference>
<dbReference type="FunFam" id="1.10.510.10:FF:001023">
    <property type="entry name" value="Os07g0541700 protein"/>
    <property type="match status" value="1"/>
</dbReference>
<evidence type="ECO:0000256" key="3">
    <source>
        <dbReference type="ARBA" id="ARBA00022527"/>
    </source>
</evidence>
<proteinExistence type="predicted"/>
<keyword evidence="3" id="KW-0723">Serine/threonine-protein kinase</keyword>
<dbReference type="InterPro" id="IPR008271">
    <property type="entry name" value="Ser/Thr_kinase_AS"/>
</dbReference>
<evidence type="ECO:0000256" key="4">
    <source>
        <dbReference type="ARBA" id="ARBA00022679"/>
    </source>
</evidence>
<dbReference type="PANTHER" id="PTHR34590">
    <property type="entry name" value="OS03G0124300 PROTEIN-RELATED"/>
    <property type="match status" value="1"/>
</dbReference>
<dbReference type="InterPro" id="IPR000719">
    <property type="entry name" value="Prot_kinase_dom"/>
</dbReference>
<keyword evidence="4" id="KW-0808">Transferase</keyword>
<keyword evidence="5 16" id="KW-0812">Transmembrane</keyword>
<feature type="domain" description="Protein kinase" evidence="17">
    <location>
        <begin position="583"/>
        <end position="857"/>
    </location>
</feature>
<evidence type="ECO:0000256" key="5">
    <source>
        <dbReference type="ARBA" id="ARBA00022692"/>
    </source>
</evidence>
<keyword evidence="9 15" id="KW-0067">ATP-binding</keyword>
<keyword evidence="10 16" id="KW-1133">Transmembrane helix</keyword>
<evidence type="ECO:0000256" key="12">
    <source>
        <dbReference type="ARBA" id="ARBA00023180"/>
    </source>
</evidence>
<evidence type="ECO:0000256" key="2">
    <source>
        <dbReference type="ARBA" id="ARBA00012513"/>
    </source>
</evidence>
<comment type="catalytic activity">
    <reaction evidence="14">
        <text>L-seryl-[protein] + ATP = O-phospho-L-seryl-[protein] + ADP + H(+)</text>
        <dbReference type="Rhea" id="RHEA:17989"/>
        <dbReference type="Rhea" id="RHEA-COMP:9863"/>
        <dbReference type="Rhea" id="RHEA-COMP:11604"/>
        <dbReference type="ChEBI" id="CHEBI:15378"/>
        <dbReference type="ChEBI" id="CHEBI:29999"/>
        <dbReference type="ChEBI" id="CHEBI:30616"/>
        <dbReference type="ChEBI" id="CHEBI:83421"/>
        <dbReference type="ChEBI" id="CHEBI:456216"/>
        <dbReference type="EC" id="2.7.11.1"/>
    </reaction>
</comment>
<comment type="catalytic activity">
    <reaction evidence="13">
        <text>L-threonyl-[protein] + ATP = O-phospho-L-threonyl-[protein] + ADP + H(+)</text>
        <dbReference type="Rhea" id="RHEA:46608"/>
        <dbReference type="Rhea" id="RHEA-COMP:11060"/>
        <dbReference type="Rhea" id="RHEA-COMP:11605"/>
        <dbReference type="ChEBI" id="CHEBI:15378"/>
        <dbReference type="ChEBI" id="CHEBI:30013"/>
        <dbReference type="ChEBI" id="CHEBI:30616"/>
        <dbReference type="ChEBI" id="CHEBI:61977"/>
        <dbReference type="ChEBI" id="CHEBI:456216"/>
        <dbReference type="EC" id="2.7.11.1"/>
    </reaction>
</comment>
<evidence type="ECO:0000256" key="14">
    <source>
        <dbReference type="ARBA" id="ARBA00048679"/>
    </source>
</evidence>
<dbReference type="Gene3D" id="3.30.200.20">
    <property type="entry name" value="Phosphorylase Kinase, domain 1"/>
    <property type="match status" value="1"/>
</dbReference>
<keyword evidence="7 15" id="KW-0547">Nucleotide-binding</keyword>
<feature type="transmembrane region" description="Helical" evidence="16">
    <location>
        <begin position="514"/>
        <end position="537"/>
    </location>
</feature>
<protein>
    <recommendedName>
        <fullName evidence="2">non-specific serine/threonine protein kinase</fullName>
        <ecNumber evidence="2">2.7.11.1</ecNumber>
    </recommendedName>
</protein>
<evidence type="ECO:0000256" key="9">
    <source>
        <dbReference type="ARBA" id="ARBA00022840"/>
    </source>
</evidence>
<evidence type="ECO:0000313" key="19">
    <source>
        <dbReference type="Proteomes" id="UP001372338"/>
    </source>
</evidence>
<dbReference type="PROSITE" id="PS00108">
    <property type="entry name" value="PROTEIN_KINASE_ST"/>
    <property type="match status" value="1"/>
</dbReference>
<evidence type="ECO:0000313" key="18">
    <source>
        <dbReference type="EMBL" id="KAK7275018.1"/>
    </source>
</evidence>
<name>A0AAN9IBR7_CROPI</name>
<evidence type="ECO:0000256" key="11">
    <source>
        <dbReference type="ARBA" id="ARBA00023136"/>
    </source>
</evidence>
<accession>A0AAN9IBR7</accession>
<evidence type="ECO:0000256" key="10">
    <source>
        <dbReference type="ARBA" id="ARBA00022989"/>
    </source>
</evidence>
<evidence type="ECO:0000259" key="17">
    <source>
        <dbReference type="PROSITE" id="PS50011"/>
    </source>
</evidence>
<comment type="caution">
    <text evidence="18">The sequence shown here is derived from an EMBL/GenBank/DDBJ whole genome shotgun (WGS) entry which is preliminary data.</text>
</comment>
<dbReference type="PANTHER" id="PTHR34590:SF5">
    <property type="entry name" value="OS04G0586500 PROTEIN"/>
    <property type="match status" value="1"/>
</dbReference>
<comment type="subcellular location">
    <subcellularLocation>
        <location evidence="1">Membrane</location>
        <topology evidence="1">Single-pass type I membrane protein</topology>
    </subcellularLocation>
</comment>
<dbReference type="Pfam" id="PF12819">
    <property type="entry name" value="Malectin_like"/>
    <property type="match status" value="1"/>
</dbReference>
<evidence type="ECO:0000256" key="16">
    <source>
        <dbReference type="SAM" id="Phobius"/>
    </source>
</evidence>
<dbReference type="Pfam" id="PF00069">
    <property type="entry name" value="Pkinase"/>
    <property type="match status" value="1"/>
</dbReference>
<evidence type="ECO:0000256" key="6">
    <source>
        <dbReference type="ARBA" id="ARBA00022729"/>
    </source>
</evidence>
<dbReference type="EC" id="2.7.11.1" evidence="2"/>
<feature type="binding site" evidence="15">
    <location>
        <position position="612"/>
    </location>
    <ligand>
        <name>ATP</name>
        <dbReference type="ChEBI" id="CHEBI:30616"/>
    </ligand>
</feature>
<dbReference type="AlphaFoldDB" id="A0AAN9IBR7"/>
<dbReference type="FunFam" id="2.60.120.430:FF:000007">
    <property type="entry name" value="FERONIA receptor-like kinase"/>
    <property type="match status" value="1"/>
</dbReference>
<keyword evidence="6" id="KW-0732">Signal</keyword>
<sequence>MIVSDSLSDENQLLNEITVLVDGRTINIGPQVQQALHLASFFSPYQLSIYLHNTRMTRRSMNYVTYSTYIVVILYFQSLHLQLTALADNTTSYFPSENIVLNCGSNTSEFVQYDGRKWIGDIASPYMPSNADINSLIAKASTTLDSIPQVPYMTARIFRSQFTYRFDITTGPKFIRLHFFPASYLGLDVSKAFLSVSSGNFTLLHNFSVSLTADYFNLAYLMKEFIVHVSGSTLELTFAPTSNASDAYAFVNGIEVVSMPLHLYVRGDDAPLPLVGYNTLVYYDNDSALETMYRLNVGGYQIPPKYDTGMFRTWDTDDAYIFGAIGVEPFNMTLPILYTPSVPAYTAPESVYHTSRASPPFENNPRIILNMNQTWFFPVDSGFHYLVRLHFCDTLEDVTKINQLVFTIFLNNQTAEKQFDPIALGGGRGIPVYHDYVVMVLGSSEAKQDLWLDLIPNPETKPQFFATILNGVEIFKLSSYDKNLAGPNPFKNNSGSAVKVPNGVPIKKPKKLPYILIGCGLGVVVLLILLCLVLYRLKVIRPKRIMSWFSLIFSTTNRIEDAKKSSFFRHFSMMEIKVATNNFDEALLIGAGGFGRVYKGSLDGGSSFVAIKRADPMSEQGVLEYETEIHLLSQLRHNNLVSLLGCCNEDGEMILVYDFMANGSLYDLLHSRPRDQQNPPLSWIQRLEICVGVTRGLHYLHTGTRHKIIHRDIKTTNILLDSNLVAKISDFGLSKASYPSLSTTNVKGSIGYLDPEYYQCHKLTEKSDLYSLGVVLLEVLSGRPAVSPGEDDENVNLAEWAMVCFEKGNKEKIVDPYLEGNIVKECFEVYVGVAMKCLAERGVERPSIGDVLQNLVLAMQLEKNAGIAQDGNIHKINDNTGLQGNSDLTPGIEFSDIIMQVGR</sequence>
<dbReference type="GO" id="GO:0016020">
    <property type="term" value="C:membrane"/>
    <property type="evidence" value="ECO:0007669"/>
    <property type="project" value="UniProtKB-SubCell"/>
</dbReference>
<dbReference type="PROSITE" id="PS00107">
    <property type="entry name" value="PROTEIN_KINASE_ATP"/>
    <property type="match status" value="1"/>
</dbReference>
<dbReference type="Proteomes" id="UP001372338">
    <property type="component" value="Unassembled WGS sequence"/>
</dbReference>
<evidence type="ECO:0000256" key="1">
    <source>
        <dbReference type="ARBA" id="ARBA00004479"/>
    </source>
</evidence>
<dbReference type="InterPro" id="IPR045272">
    <property type="entry name" value="ANXUR1/2-like"/>
</dbReference>
<evidence type="ECO:0000256" key="15">
    <source>
        <dbReference type="PROSITE-ProRule" id="PRU10141"/>
    </source>
</evidence>
<organism evidence="18 19">
    <name type="scientific">Crotalaria pallida</name>
    <name type="common">Smooth rattlebox</name>
    <name type="synonym">Crotalaria striata</name>
    <dbReference type="NCBI Taxonomy" id="3830"/>
    <lineage>
        <taxon>Eukaryota</taxon>
        <taxon>Viridiplantae</taxon>
        <taxon>Streptophyta</taxon>
        <taxon>Embryophyta</taxon>
        <taxon>Tracheophyta</taxon>
        <taxon>Spermatophyta</taxon>
        <taxon>Magnoliopsida</taxon>
        <taxon>eudicotyledons</taxon>
        <taxon>Gunneridae</taxon>
        <taxon>Pentapetalae</taxon>
        <taxon>rosids</taxon>
        <taxon>fabids</taxon>
        <taxon>Fabales</taxon>
        <taxon>Fabaceae</taxon>
        <taxon>Papilionoideae</taxon>
        <taxon>50 kb inversion clade</taxon>
        <taxon>genistoids sensu lato</taxon>
        <taxon>core genistoids</taxon>
        <taxon>Crotalarieae</taxon>
        <taxon>Crotalaria</taxon>
    </lineage>
</organism>
<keyword evidence="12" id="KW-0325">Glycoprotein</keyword>
<dbReference type="GO" id="GO:0004674">
    <property type="term" value="F:protein serine/threonine kinase activity"/>
    <property type="evidence" value="ECO:0007669"/>
    <property type="project" value="UniProtKB-KW"/>
</dbReference>
<dbReference type="CDD" id="cd14066">
    <property type="entry name" value="STKc_IRAK"/>
    <property type="match status" value="1"/>
</dbReference>